<feature type="compositionally biased region" description="Low complexity" evidence="1">
    <location>
        <begin position="49"/>
        <end position="76"/>
    </location>
</feature>
<dbReference type="InterPro" id="IPR011250">
    <property type="entry name" value="OMP/PagP_B-barrel"/>
</dbReference>
<dbReference type="SUPFAM" id="SSF56925">
    <property type="entry name" value="OMPA-like"/>
    <property type="match status" value="1"/>
</dbReference>
<accession>A0ABM8UEL0</accession>
<evidence type="ECO:0008006" key="5">
    <source>
        <dbReference type="Google" id="ProtNLM"/>
    </source>
</evidence>
<keyword evidence="4" id="KW-1185">Reference proteome</keyword>
<name>A0ABM8UEL0_9GAMM</name>
<dbReference type="RefSeq" id="WP_215220055.1">
    <property type="nucleotide sequence ID" value="NZ_OU015430.1"/>
</dbReference>
<sequence>MKKTRLMVAMAAVTAGAVLASTAHAQDTPIEVWQPQAGTEADPAKRVTDPAAPAAPQADDQATWQPQPADAQAQGYAAPPRDRLIEDRGGFFLGVQGGKGWVFDDVDQSALAVNAGYRWQAGAVTLVGIEAAAGRLDETRDSLYTYAKVDYVSIGATARFNFGPDSPVFAIVRAGYWTADDDYYMDVDGGYVGVGLGADLTRNFNLSLTYTNHVYFNDYYWDDGEFYYDANRADTLMLGAEVRF</sequence>
<protein>
    <recommendedName>
        <fullName evidence="5">Outer membrane protein beta-barrel domain-containing protein</fullName>
    </recommendedName>
</protein>
<proteinExistence type="predicted"/>
<evidence type="ECO:0000256" key="2">
    <source>
        <dbReference type="SAM" id="SignalP"/>
    </source>
</evidence>
<feature type="chain" id="PRO_5045310590" description="Outer membrane protein beta-barrel domain-containing protein" evidence="2">
    <location>
        <begin position="26"/>
        <end position="244"/>
    </location>
</feature>
<evidence type="ECO:0000313" key="4">
    <source>
        <dbReference type="Proteomes" id="UP000680116"/>
    </source>
</evidence>
<dbReference type="EMBL" id="OU015430">
    <property type="protein sequence ID" value="CAG4972110.1"/>
    <property type="molecule type" value="Genomic_DNA"/>
</dbReference>
<keyword evidence="2" id="KW-0732">Signal</keyword>
<feature type="region of interest" description="Disordered" evidence="1">
    <location>
        <begin position="36"/>
        <end position="76"/>
    </location>
</feature>
<feature type="signal peptide" evidence="2">
    <location>
        <begin position="1"/>
        <end position="25"/>
    </location>
</feature>
<evidence type="ECO:0000256" key="1">
    <source>
        <dbReference type="SAM" id="MobiDB-lite"/>
    </source>
</evidence>
<reference evidence="3 4" key="1">
    <citation type="submission" date="2021-04" db="EMBL/GenBank/DDBJ databases">
        <authorList>
            <person name="Rodrigo-Torres L."/>
            <person name="Arahal R. D."/>
            <person name="Lucena T."/>
        </authorList>
    </citation>
    <scope>NUCLEOTIDE SEQUENCE [LARGE SCALE GENOMIC DNA]</scope>
    <source>
        <strain evidence="3 4">CECT 30171</strain>
    </source>
</reference>
<evidence type="ECO:0000313" key="3">
    <source>
        <dbReference type="EMBL" id="CAG4972110.1"/>
    </source>
</evidence>
<gene>
    <name evidence="3" type="ORF">LYB30171_01128</name>
</gene>
<organism evidence="3 4">
    <name type="scientific">Novilysobacter luteus</name>
    <dbReference type="NCBI Taxonomy" id="2822368"/>
    <lineage>
        <taxon>Bacteria</taxon>
        <taxon>Pseudomonadati</taxon>
        <taxon>Pseudomonadota</taxon>
        <taxon>Gammaproteobacteria</taxon>
        <taxon>Lysobacterales</taxon>
        <taxon>Lysobacteraceae</taxon>
        <taxon>Novilysobacter</taxon>
    </lineage>
</organism>
<dbReference type="Proteomes" id="UP000680116">
    <property type="component" value="Chromosome"/>
</dbReference>